<dbReference type="Proteomes" id="UP000050514">
    <property type="component" value="Unassembled WGS sequence"/>
</dbReference>
<evidence type="ECO:0000313" key="9">
    <source>
        <dbReference type="Proteomes" id="UP000050514"/>
    </source>
</evidence>
<feature type="transmembrane region" description="Helical" evidence="5">
    <location>
        <begin position="12"/>
        <end position="34"/>
    </location>
</feature>
<keyword evidence="4" id="KW-0175">Coiled coil</keyword>
<evidence type="ECO:0008006" key="10">
    <source>
        <dbReference type="Google" id="ProtNLM"/>
    </source>
</evidence>
<dbReference type="RefSeq" id="WP_061919313.1">
    <property type="nucleotide sequence ID" value="NZ_DF967971.1"/>
</dbReference>
<dbReference type="PROSITE" id="PS50111">
    <property type="entry name" value="CHEMOTAXIS_TRANSDUC_2"/>
    <property type="match status" value="1"/>
</dbReference>
<dbReference type="InterPro" id="IPR025991">
    <property type="entry name" value="Chemoreceptor_zinc-bind_dom"/>
</dbReference>
<evidence type="ECO:0000256" key="3">
    <source>
        <dbReference type="PROSITE-ProRule" id="PRU00284"/>
    </source>
</evidence>
<dbReference type="PANTHER" id="PTHR32089:SF112">
    <property type="entry name" value="LYSOZYME-LIKE PROTEIN-RELATED"/>
    <property type="match status" value="1"/>
</dbReference>
<evidence type="ECO:0000256" key="4">
    <source>
        <dbReference type="SAM" id="Coils"/>
    </source>
</evidence>
<comment type="similarity">
    <text evidence="2">Belongs to the methyl-accepting chemotaxis (MCP) protein family.</text>
</comment>
<dbReference type="GO" id="GO:0016020">
    <property type="term" value="C:membrane"/>
    <property type="evidence" value="ECO:0007669"/>
    <property type="project" value="InterPro"/>
</dbReference>
<dbReference type="EMBL" id="LGHJ01000012">
    <property type="protein sequence ID" value="KPL76320.1"/>
    <property type="molecule type" value="Genomic_DNA"/>
</dbReference>
<dbReference type="SMART" id="SM00283">
    <property type="entry name" value="MA"/>
    <property type="match status" value="1"/>
</dbReference>
<keyword evidence="5" id="KW-0472">Membrane</keyword>
<dbReference type="InterPro" id="IPR024478">
    <property type="entry name" value="HlyB_4HB_MCP"/>
</dbReference>
<keyword evidence="9" id="KW-1185">Reference proteome</keyword>
<feature type="domain" description="HAMP" evidence="7">
    <location>
        <begin position="266"/>
        <end position="310"/>
    </location>
</feature>
<dbReference type="Pfam" id="PF13682">
    <property type="entry name" value="CZB"/>
    <property type="match status" value="1"/>
</dbReference>
<dbReference type="SUPFAM" id="SSF58104">
    <property type="entry name" value="Methyl-accepting chemotaxis protein (MCP) signaling domain"/>
    <property type="match status" value="2"/>
</dbReference>
<dbReference type="Gene3D" id="1.20.120.30">
    <property type="entry name" value="Aspartate receptor, ligand-binding domain"/>
    <property type="match status" value="1"/>
</dbReference>
<evidence type="ECO:0000313" key="8">
    <source>
        <dbReference type="EMBL" id="KPL76320.1"/>
    </source>
</evidence>
<dbReference type="Pfam" id="PF00015">
    <property type="entry name" value="MCPsignal"/>
    <property type="match status" value="2"/>
</dbReference>
<dbReference type="AlphaFoldDB" id="A0A0P6X4B1"/>
<dbReference type="Gene3D" id="1.10.287.950">
    <property type="entry name" value="Methyl-accepting chemotaxis protein"/>
    <property type="match status" value="3"/>
</dbReference>
<gene>
    <name evidence="8" type="ORF">AC812_06540</name>
</gene>
<comment type="caution">
    <text evidence="8">The sequence shown here is derived from an EMBL/GenBank/DDBJ whole genome shotgun (WGS) entry which is preliminary data.</text>
</comment>
<evidence type="ECO:0000256" key="5">
    <source>
        <dbReference type="SAM" id="Phobius"/>
    </source>
</evidence>
<sequence length="932" mass="102414">MDLSRFNTRTKLVGSAIMGVVFVLLVAAVGFFHLQQIQRSVEVIYLDQTLPIKTLGTAHKTLYELHGNLLTYVMLPENRPEIRETLKRNMDAINAFLGEYERGKVPPDAVQALTNFKIYWSSYQRAVLEAMSLTDSGNRSVVYDSLNSGSLAQNKKLVSQSFDELVKASETVAENVYQSSERTYRSAAAVLMIASLLAAGLSLVASLSLSLHITRPLEQVTAHLHEIARGALQMDFDQMEKIARLTRRQDEAGKLAAGLLETQTYLEDVAAVAQALGEGNLAVQLEPKGEDDLLGNTLKQMVERLRTLIGQFANSALTVSKASDELSGAADQSGQASSQIAMTIQQVAQGISQQATAVSQTSSSIHQMTRAIDGVARGAQEQAAAVGKAAEVANQITQAVREIRVSAEQQVLTSGRAVETSQHTARVVEDTARGMERIRNVVDLSTQKVQEMGNRSRQIGMILETIDDIAAKTNILAINAAIEAAHAEVQSKKMTEVMLDRMMTAQCRIINHLLLSGWDKRPLSDWQRLGEAAQLDMILATDEDGVVVLSNDSKLIGWKFPTDPKEQAYPFRQLIHQKDGVLCQESQKRSFDDEVYKFVGVSRADRPGIVQIGFNVSSLKKFELRINGFAVVAQEVYQLAEQARQATREIAALIREIQKAVEEAVRSMAESGREVQQGVGLADQSRRALDELLRASQQGLQSGEEIARATLRIDQLAEELASAMDSVSAIVEENTAATEEMAAGSGEVGEAIENIASISEQNSAAVEEVSASTEEMSAQVEEVSRSANLLAELAQTLIQMVANFQTDNGRDTSLRFQLVRQAHSAWLRRLRIARLENRLNNYGVVTHEQCSLGRWYYGAGKQHYGNLPQFEALEEVHIRFHQLTRQAVETFHNGNLQEFEHTAREVEAVTAEFLGALDRLEAAVQAAGKSLN</sequence>
<dbReference type="STRING" id="360411.AC812_06540"/>
<keyword evidence="1 3" id="KW-0807">Transducer</keyword>
<accession>A0A0P6X4B1</accession>
<feature type="coiled-coil region" evidence="4">
    <location>
        <begin position="636"/>
        <end position="670"/>
    </location>
</feature>
<dbReference type="PROSITE" id="PS50885">
    <property type="entry name" value="HAMP"/>
    <property type="match status" value="1"/>
</dbReference>
<protein>
    <recommendedName>
        <fullName evidence="10">HAMP domain-containing protein</fullName>
    </recommendedName>
</protein>
<evidence type="ECO:0000256" key="2">
    <source>
        <dbReference type="ARBA" id="ARBA00029447"/>
    </source>
</evidence>
<keyword evidence="5" id="KW-1133">Transmembrane helix</keyword>
<evidence type="ECO:0000259" key="6">
    <source>
        <dbReference type="PROSITE" id="PS50111"/>
    </source>
</evidence>
<dbReference type="PANTHER" id="PTHR32089">
    <property type="entry name" value="METHYL-ACCEPTING CHEMOTAXIS PROTEIN MCPB"/>
    <property type="match status" value="1"/>
</dbReference>
<keyword evidence="5" id="KW-0812">Transmembrane</keyword>
<dbReference type="Pfam" id="PF00672">
    <property type="entry name" value="HAMP"/>
    <property type="match status" value="1"/>
</dbReference>
<dbReference type="GO" id="GO:0007165">
    <property type="term" value="P:signal transduction"/>
    <property type="evidence" value="ECO:0007669"/>
    <property type="project" value="UniProtKB-KW"/>
</dbReference>
<dbReference type="SMART" id="SM00304">
    <property type="entry name" value="HAMP"/>
    <property type="match status" value="2"/>
</dbReference>
<evidence type="ECO:0000259" key="7">
    <source>
        <dbReference type="PROSITE" id="PS50885"/>
    </source>
</evidence>
<dbReference type="InterPro" id="IPR004089">
    <property type="entry name" value="MCPsignal_dom"/>
</dbReference>
<feature type="domain" description="Methyl-accepting transducer" evidence="6">
    <location>
        <begin position="357"/>
        <end position="728"/>
    </location>
</feature>
<organism evidence="8 9">
    <name type="scientific">Bellilinea caldifistulae</name>
    <dbReference type="NCBI Taxonomy" id="360411"/>
    <lineage>
        <taxon>Bacteria</taxon>
        <taxon>Bacillati</taxon>
        <taxon>Chloroflexota</taxon>
        <taxon>Anaerolineae</taxon>
        <taxon>Anaerolineales</taxon>
        <taxon>Anaerolineaceae</taxon>
        <taxon>Bellilinea</taxon>
    </lineage>
</organism>
<dbReference type="Gene3D" id="6.10.340.10">
    <property type="match status" value="1"/>
</dbReference>
<feature type="coiled-coil region" evidence="4">
    <location>
        <begin position="706"/>
        <end position="733"/>
    </location>
</feature>
<dbReference type="Pfam" id="PF12729">
    <property type="entry name" value="4HB_MCP_1"/>
    <property type="match status" value="1"/>
</dbReference>
<proteinExistence type="inferred from homology"/>
<dbReference type="InterPro" id="IPR003660">
    <property type="entry name" value="HAMP_dom"/>
</dbReference>
<name>A0A0P6X4B1_9CHLR</name>
<dbReference type="OrthoDB" id="882529at2"/>
<evidence type="ECO:0000256" key="1">
    <source>
        <dbReference type="ARBA" id="ARBA00023224"/>
    </source>
</evidence>
<reference evidence="8 9" key="1">
    <citation type="submission" date="2015-07" db="EMBL/GenBank/DDBJ databases">
        <title>Draft genome of Bellilinea caldifistulae DSM 17877.</title>
        <authorList>
            <person name="Hemp J."/>
            <person name="Ward L.M."/>
            <person name="Pace L.A."/>
            <person name="Fischer W.W."/>
        </authorList>
    </citation>
    <scope>NUCLEOTIDE SEQUENCE [LARGE SCALE GENOMIC DNA]</scope>
    <source>
        <strain evidence="8 9">GOMI-1</strain>
    </source>
</reference>